<evidence type="ECO:0000256" key="1">
    <source>
        <dbReference type="ARBA" id="ARBA00004141"/>
    </source>
</evidence>
<organism evidence="7">
    <name type="scientific">Florenciella parvula</name>
    <dbReference type="NCBI Taxonomy" id="236787"/>
    <lineage>
        <taxon>Eukaryota</taxon>
        <taxon>Sar</taxon>
        <taxon>Stramenopiles</taxon>
        <taxon>Ochrophyta</taxon>
        <taxon>Dictyochophyceae</taxon>
        <taxon>Florenciellales</taxon>
        <taxon>Florenciella</taxon>
    </lineage>
</organism>
<dbReference type="InterPro" id="IPR050352">
    <property type="entry name" value="ABCG_transporters"/>
</dbReference>
<dbReference type="GO" id="GO:0016887">
    <property type="term" value="F:ATP hydrolysis activity"/>
    <property type="evidence" value="ECO:0007669"/>
    <property type="project" value="InterPro"/>
</dbReference>
<dbReference type="InterPro" id="IPR027417">
    <property type="entry name" value="P-loop_NTPase"/>
</dbReference>
<dbReference type="InterPro" id="IPR003439">
    <property type="entry name" value="ABC_transporter-like_ATP-bd"/>
</dbReference>
<evidence type="ECO:0000256" key="2">
    <source>
        <dbReference type="ARBA" id="ARBA00022448"/>
    </source>
</evidence>
<dbReference type="PANTHER" id="PTHR48041:SF139">
    <property type="entry name" value="PROTEIN SCARLET"/>
    <property type="match status" value="1"/>
</dbReference>
<keyword evidence="5" id="KW-0472">Membrane</keyword>
<keyword evidence="2" id="KW-0813">Transport</keyword>
<evidence type="ECO:0000256" key="5">
    <source>
        <dbReference type="ARBA" id="ARBA00023136"/>
    </source>
</evidence>
<dbReference type="GO" id="GO:0005886">
    <property type="term" value="C:plasma membrane"/>
    <property type="evidence" value="ECO:0007669"/>
    <property type="project" value="TreeGrafter"/>
</dbReference>
<dbReference type="PANTHER" id="PTHR48041">
    <property type="entry name" value="ABC TRANSPORTER G FAMILY MEMBER 28"/>
    <property type="match status" value="1"/>
</dbReference>
<dbReference type="Gene3D" id="3.40.50.300">
    <property type="entry name" value="P-loop containing nucleotide triphosphate hydrolases"/>
    <property type="match status" value="1"/>
</dbReference>
<evidence type="ECO:0000256" key="3">
    <source>
        <dbReference type="ARBA" id="ARBA00022692"/>
    </source>
</evidence>
<feature type="domain" description="ABC transporter" evidence="6">
    <location>
        <begin position="2"/>
        <end position="110"/>
    </location>
</feature>
<proteinExistence type="predicted"/>
<evidence type="ECO:0000256" key="4">
    <source>
        <dbReference type="ARBA" id="ARBA00022989"/>
    </source>
</evidence>
<reference evidence="7" key="1">
    <citation type="submission" date="2021-01" db="EMBL/GenBank/DDBJ databases">
        <authorList>
            <person name="Corre E."/>
            <person name="Pelletier E."/>
            <person name="Niang G."/>
            <person name="Scheremetjew M."/>
            <person name="Finn R."/>
            <person name="Kale V."/>
            <person name="Holt S."/>
            <person name="Cochrane G."/>
            <person name="Meng A."/>
            <person name="Brown T."/>
            <person name="Cohen L."/>
        </authorList>
    </citation>
    <scope>NUCLEOTIDE SEQUENCE</scope>
    <source>
        <strain evidence="7">RCC1693</strain>
    </source>
</reference>
<gene>
    <name evidence="7" type="ORF">FPAR1323_LOCUS9135</name>
</gene>
<accession>A0A7S2C776</accession>
<evidence type="ECO:0000259" key="6">
    <source>
        <dbReference type="Pfam" id="PF00005"/>
    </source>
</evidence>
<dbReference type="Pfam" id="PF00005">
    <property type="entry name" value="ABC_tran"/>
    <property type="match status" value="1"/>
</dbReference>
<dbReference type="EMBL" id="HBGT01017165">
    <property type="protein sequence ID" value="CAD9417730.1"/>
    <property type="molecule type" value="Transcribed_RNA"/>
</dbReference>
<feature type="non-terminal residue" evidence="7">
    <location>
        <position position="112"/>
    </location>
</feature>
<dbReference type="GO" id="GO:0042626">
    <property type="term" value="F:ATPase-coupled transmembrane transporter activity"/>
    <property type="evidence" value="ECO:0007669"/>
    <property type="project" value="TreeGrafter"/>
</dbReference>
<protein>
    <recommendedName>
        <fullName evidence="6">ABC transporter domain-containing protein</fullName>
    </recommendedName>
</protein>
<keyword evidence="4" id="KW-1133">Transmembrane helix</keyword>
<dbReference type="GO" id="GO:0005524">
    <property type="term" value="F:ATP binding"/>
    <property type="evidence" value="ECO:0007669"/>
    <property type="project" value="InterPro"/>
</dbReference>
<name>A0A7S2C776_9STRA</name>
<sequence length="112" mass="12042">MTAIMGPTGSGKTSLLNVLALRVSKKPKGAELSGVLRANGEKINQRHFARVSSYVQQDDAMGAFLTVKETLMVAAHFQLPRDVSTKRREQYVADIISELGLANATNTPIGDA</sequence>
<dbReference type="SUPFAM" id="SSF52540">
    <property type="entry name" value="P-loop containing nucleoside triphosphate hydrolases"/>
    <property type="match status" value="1"/>
</dbReference>
<evidence type="ECO:0000313" key="7">
    <source>
        <dbReference type="EMBL" id="CAD9417730.1"/>
    </source>
</evidence>
<comment type="subcellular location">
    <subcellularLocation>
        <location evidence="1">Membrane</location>
        <topology evidence="1">Multi-pass membrane protein</topology>
    </subcellularLocation>
</comment>
<keyword evidence="3" id="KW-0812">Transmembrane</keyword>
<dbReference type="AlphaFoldDB" id="A0A7S2C776"/>